<dbReference type="CDD" id="cd03443">
    <property type="entry name" value="PaaI_thioesterase"/>
    <property type="match status" value="1"/>
</dbReference>
<dbReference type="GO" id="GO:0046872">
    <property type="term" value="F:metal ion binding"/>
    <property type="evidence" value="ECO:0007669"/>
    <property type="project" value="UniProtKB-KW"/>
</dbReference>
<dbReference type="Gene3D" id="3.10.129.10">
    <property type="entry name" value="Hotdog Thioesterase"/>
    <property type="match status" value="1"/>
</dbReference>
<dbReference type="InterPro" id="IPR036663">
    <property type="entry name" value="Fumarylacetoacetase_C_sf"/>
</dbReference>
<proteinExistence type="predicted"/>
<dbReference type="InterPro" id="IPR029069">
    <property type="entry name" value="HotDog_dom_sf"/>
</dbReference>
<dbReference type="PANTHER" id="PTHR11820:SF7">
    <property type="entry name" value="ACYLPYRUVASE FAHD1, MITOCHONDRIAL"/>
    <property type="match status" value="1"/>
</dbReference>
<dbReference type="Proteomes" id="UP000648239">
    <property type="component" value="Unassembled WGS sequence"/>
</dbReference>
<sequence>MQLPPFNEYLGTKVELREAGEARVVLDLKPHHLNMRGVAHGGVISALLDTALGGAVIAAIPKEWWCATIHLSINYLDGPRAGRLIGAGRVTRRGARVAFAAGEVKDESGRLLATAEGSWHLWTRKPGSSPAPRKPYVQVEGTGETVEVGKILAIGRNYADHVAEMNAPKAGPPVLFFKPASAVIHHGDAIVLPTDAGEVHHEVELVAVIGTRGKKIPEKDALDHVLGFAVGLDMTLRDIQAKAKEKGTPWSLAKGFDSSAPVSRVMPRDQVGDGSGLDIRLTINGEERQASNTDHMMRSVAELVAFASRTVTLERGDLLFTGTPAGVGPVSPGDSLTAELEKVGTLTVSVRAEE</sequence>
<evidence type="ECO:0000256" key="1">
    <source>
        <dbReference type="ARBA" id="ARBA00022723"/>
    </source>
</evidence>
<dbReference type="PANTHER" id="PTHR11820">
    <property type="entry name" value="ACYLPYRUVASE"/>
    <property type="match status" value="1"/>
</dbReference>
<feature type="domain" description="Thioesterase" evidence="4">
    <location>
        <begin position="37"/>
        <end position="112"/>
    </location>
</feature>
<dbReference type="NCBIfam" id="TIGR00369">
    <property type="entry name" value="unchar_dom_1"/>
    <property type="match status" value="1"/>
</dbReference>
<dbReference type="GO" id="GO:0018773">
    <property type="term" value="F:acetylpyruvate hydrolase activity"/>
    <property type="evidence" value="ECO:0007669"/>
    <property type="project" value="TreeGrafter"/>
</dbReference>
<dbReference type="GO" id="GO:0016289">
    <property type="term" value="F:acyl-CoA hydrolase activity"/>
    <property type="evidence" value="ECO:0007669"/>
    <property type="project" value="UniProtKB-ARBA"/>
</dbReference>
<dbReference type="EMBL" id="JACXWD010000090">
    <property type="protein sequence ID" value="MBD3869450.1"/>
    <property type="molecule type" value="Genomic_DNA"/>
</dbReference>
<dbReference type="Pfam" id="PF03061">
    <property type="entry name" value="4HBT"/>
    <property type="match status" value="1"/>
</dbReference>
<evidence type="ECO:0000259" key="3">
    <source>
        <dbReference type="Pfam" id="PF01557"/>
    </source>
</evidence>
<dbReference type="SUPFAM" id="SSF56529">
    <property type="entry name" value="FAH"/>
    <property type="match status" value="1"/>
</dbReference>
<accession>A0A8J7C2S4</accession>
<gene>
    <name evidence="5" type="ORF">IFK94_15115</name>
</gene>
<dbReference type="Gene3D" id="3.90.850.10">
    <property type="entry name" value="Fumarylacetoacetase-like, C-terminal domain"/>
    <property type="match status" value="1"/>
</dbReference>
<dbReference type="InterPro" id="IPR006683">
    <property type="entry name" value="Thioestr_dom"/>
</dbReference>
<dbReference type="SUPFAM" id="SSF54637">
    <property type="entry name" value="Thioesterase/thiol ester dehydrase-isomerase"/>
    <property type="match status" value="1"/>
</dbReference>
<dbReference type="AlphaFoldDB" id="A0A8J7C2S4"/>
<keyword evidence="2 5" id="KW-0378">Hydrolase</keyword>
<dbReference type="Pfam" id="PF01557">
    <property type="entry name" value="FAA_hydrolase"/>
    <property type="match status" value="1"/>
</dbReference>
<evidence type="ECO:0000313" key="5">
    <source>
        <dbReference type="EMBL" id="MBD3869450.1"/>
    </source>
</evidence>
<protein>
    <submittedName>
        <fullName evidence="5">Fumarylacetoacetate hydrolase family protein</fullName>
    </submittedName>
</protein>
<dbReference type="InterPro" id="IPR011234">
    <property type="entry name" value="Fumarylacetoacetase-like_C"/>
</dbReference>
<name>A0A8J7C2S4_9BACT</name>
<organism evidence="5 6">
    <name type="scientific">Candidatus Polarisedimenticola svalbardensis</name>
    <dbReference type="NCBI Taxonomy" id="2886004"/>
    <lineage>
        <taxon>Bacteria</taxon>
        <taxon>Pseudomonadati</taxon>
        <taxon>Acidobacteriota</taxon>
        <taxon>Candidatus Polarisedimenticolia</taxon>
        <taxon>Candidatus Polarisedimenticolales</taxon>
        <taxon>Candidatus Polarisedimenticolaceae</taxon>
        <taxon>Candidatus Polarisedimenticola</taxon>
    </lineage>
</organism>
<feature type="domain" description="Fumarylacetoacetase-like C-terminal" evidence="3">
    <location>
        <begin position="150"/>
        <end position="350"/>
    </location>
</feature>
<keyword evidence="1" id="KW-0479">Metal-binding</keyword>
<reference evidence="5 6" key="1">
    <citation type="submission" date="2020-08" db="EMBL/GenBank/DDBJ databases">
        <title>Acidobacteriota in marine sediments use diverse sulfur dissimilation pathways.</title>
        <authorList>
            <person name="Wasmund K."/>
        </authorList>
    </citation>
    <scope>NUCLEOTIDE SEQUENCE [LARGE SCALE GENOMIC DNA]</scope>
    <source>
        <strain evidence="5">MAG AM4</strain>
    </source>
</reference>
<comment type="caution">
    <text evidence="5">The sequence shown here is derived from an EMBL/GenBank/DDBJ whole genome shotgun (WGS) entry which is preliminary data.</text>
</comment>
<evidence type="ECO:0000256" key="2">
    <source>
        <dbReference type="ARBA" id="ARBA00022801"/>
    </source>
</evidence>
<evidence type="ECO:0000313" key="6">
    <source>
        <dbReference type="Proteomes" id="UP000648239"/>
    </source>
</evidence>
<dbReference type="InterPro" id="IPR003736">
    <property type="entry name" value="PAAI_dom"/>
</dbReference>
<evidence type="ECO:0000259" key="4">
    <source>
        <dbReference type="Pfam" id="PF03061"/>
    </source>
</evidence>